<keyword evidence="1" id="KW-0479">Metal-binding</keyword>
<dbReference type="OrthoDB" id="5911921at2759"/>
<dbReference type="GeneID" id="115294377"/>
<evidence type="ECO:0000256" key="5">
    <source>
        <dbReference type="ARBA" id="ARBA00024361"/>
    </source>
</evidence>
<dbReference type="InterPro" id="IPR008663">
    <property type="entry name" value="LECT2"/>
</dbReference>
<reference evidence="9" key="3">
    <citation type="submission" date="2025-09" db="UniProtKB">
        <authorList>
            <consortium name="Ensembl"/>
        </authorList>
    </citation>
    <scope>IDENTIFICATION</scope>
</reference>
<dbReference type="Ensembl" id="ENSSSUT00005003749.1">
    <property type="protein sequence ID" value="ENSSSUP00005003218.1"/>
    <property type="gene ID" value="ENSSSUG00005002156.1"/>
</dbReference>
<sequence>MFSTGVLLSAVFISTALAGPWASICAGKPSNEIRTCDSHGCGQYTGQRNHRPHQGVDVLCSDGSTVYAPFTGTIVGQEKPYKNKNAINNGVRISGRGFCIKMFHIKAIKYKGSIKKGEKLGTVLPLQKVHPGIQSHIHIENCDLSDPTVFL</sequence>
<evidence type="ECO:0000313" key="10">
    <source>
        <dbReference type="Proteomes" id="UP000472268"/>
    </source>
</evidence>
<dbReference type="PANTHER" id="PTHR11329">
    <property type="entry name" value="LEUKOCYTE CELL-DERIVED CHEMOTAXIN 2"/>
    <property type="match status" value="1"/>
</dbReference>
<evidence type="ECO:0000256" key="2">
    <source>
        <dbReference type="ARBA" id="ARBA00022729"/>
    </source>
</evidence>
<reference evidence="9 10" key="1">
    <citation type="submission" date="2019-05" db="EMBL/GenBank/DDBJ databases">
        <title>A Chromosome-scale Meerkat (S. suricatta) Genome Assembly.</title>
        <authorList>
            <person name="Dudchenko O."/>
            <person name="Lieberman Aiden E."/>
            <person name="Tung J."/>
            <person name="Barreiro L.B."/>
            <person name="Clutton-Brock T.H."/>
        </authorList>
    </citation>
    <scope>NUCLEOTIDE SEQUENCE [LARGE SCALE GENOMIC DNA]</scope>
</reference>
<evidence type="ECO:0000256" key="3">
    <source>
        <dbReference type="ARBA" id="ARBA00022833"/>
    </source>
</evidence>
<dbReference type="InterPro" id="IPR016047">
    <property type="entry name" value="M23ase_b-sheet_dom"/>
</dbReference>
<keyword evidence="3" id="KW-0862">Zinc</keyword>
<name>A0A673SUB6_SURSU</name>
<evidence type="ECO:0000256" key="1">
    <source>
        <dbReference type="ARBA" id="ARBA00022723"/>
    </source>
</evidence>
<dbReference type="CTD" id="3950"/>
<dbReference type="Gene3D" id="2.70.70.10">
    <property type="entry name" value="Glucose Permease (Domain IIA)"/>
    <property type="match status" value="1"/>
</dbReference>
<dbReference type="PANTHER" id="PTHR11329:SF0">
    <property type="entry name" value="LEUKOCYTE CELL-DERIVED CHEMOTAXIN-2"/>
    <property type="match status" value="1"/>
</dbReference>
<proteinExistence type="inferred from homology"/>
<dbReference type="AlphaFoldDB" id="A0A673SUB6"/>
<evidence type="ECO:0000256" key="6">
    <source>
        <dbReference type="ARBA" id="ARBA00068041"/>
    </source>
</evidence>
<evidence type="ECO:0000256" key="7">
    <source>
        <dbReference type="SAM" id="SignalP"/>
    </source>
</evidence>
<organism evidence="9 10">
    <name type="scientific">Suricata suricatta</name>
    <name type="common">Meerkat</name>
    <dbReference type="NCBI Taxonomy" id="37032"/>
    <lineage>
        <taxon>Eukaryota</taxon>
        <taxon>Metazoa</taxon>
        <taxon>Chordata</taxon>
        <taxon>Craniata</taxon>
        <taxon>Vertebrata</taxon>
        <taxon>Euteleostomi</taxon>
        <taxon>Mammalia</taxon>
        <taxon>Eutheria</taxon>
        <taxon>Laurasiatheria</taxon>
        <taxon>Carnivora</taxon>
        <taxon>Feliformia</taxon>
        <taxon>Herpestidae</taxon>
        <taxon>Suricata</taxon>
    </lineage>
</organism>
<comment type="similarity">
    <text evidence="5">Belongs to the LECT2/MIM-1 family.</text>
</comment>
<gene>
    <name evidence="9" type="primary">LECT2</name>
</gene>
<evidence type="ECO:0000259" key="8">
    <source>
        <dbReference type="Pfam" id="PF01551"/>
    </source>
</evidence>
<dbReference type="Pfam" id="PF01551">
    <property type="entry name" value="Peptidase_M23"/>
    <property type="match status" value="1"/>
</dbReference>
<dbReference type="GO" id="GO:0046872">
    <property type="term" value="F:metal ion binding"/>
    <property type="evidence" value="ECO:0007669"/>
    <property type="project" value="UniProtKB-KW"/>
</dbReference>
<dbReference type="Proteomes" id="UP000472268">
    <property type="component" value="Chromosome 6"/>
</dbReference>
<protein>
    <recommendedName>
        <fullName evidence="6">Leukocyte cell-derived chemotaxin-2</fullName>
    </recommendedName>
</protein>
<reference evidence="9" key="2">
    <citation type="submission" date="2025-08" db="UniProtKB">
        <authorList>
            <consortium name="Ensembl"/>
        </authorList>
    </citation>
    <scope>IDENTIFICATION</scope>
</reference>
<dbReference type="InterPro" id="IPR011055">
    <property type="entry name" value="Dup_hybrid_motif"/>
</dbReference>
<feature type="signal peptide" evidence="7">
    <location>
        <begin position="1"/>
        <end position="18"/>
    </location>
</feature>
<evidence type="ECO:0000256" key="4">
    <source>
        <dbReference type="ARBA" id="ARBA00023157"/>
    </source>
</evidence>
<accession>A0A673SUB6</accession>
<keyword evidence="10" id="KW-1185">Reference proteome</keyword>
<evidence type="ECO:0000313" key="9">
    <source>
        <dbReference type="Ensembl" id="ENSSSUP00005003218.1"/>
    </source>
</evidence>
<dbReference type="FunFam" id="2.70.70.10:FF:000011">
    <property type="entry name" value="Leukocyte cell-derived chemotaxin-2"/>
    <property type="match status" value="1"/>
</dbReference>
<keyword evidence="2 7" id="KW-0732">Signal</keyword>
<keyword evidence="4" id="KW-1015">Disulfide bond</keyword>
<dbReference type="RefSeq" id="XP_029798085.1">
    <property type="nucleotide sequence ID" value="XM_029942225.1"/>
</dbReference>
<feature type="chain" id="PRO_5025369851" description="Leukocyte cell-derived chemotaxin-2" evidence="7">
    <location>
        <begin position="19"/>
        <end position="151"/>
    </location>
</feature>
<feature type="domain" description="M23ase beta-sheet core" evidence="8">
    <location>
        <begin position="52"/>
        <end position="140"/>
    </location>
</feature>
<dbReference type="OMA" id="MCDSHGC"/>